<feature type="region of interest" description="Disordered" evidence="1">
    <location>
        <begin position="420"/>
        <end position="444"/>
    </location>
</feature>
<evidence type="ECO:0008006" key="4">
    <source>
        <dbReference type="Google" id="ProtNLM"/>
    </source>
</evidence>
<dbReference type="KEGG" id="atr:18443116"/>
<name>U5CXG0_AMBTC</name>
<evidence type="ECO:0000313" key="3">
    <source>
        <dbReference type="Proteomes" id="UP000017836"/>
    </source>
</evidence>
<dbReference type="InterPro" id="IPR039300">
    <property type="entry name" value="JASON"/>
</dbReference>
<dbReference type="AlphaFoldDB" id="U5CXG0"/>
<feature type="region of interest" description="Disordered" evidence="1">
    <location>
        <begin position="202"/>
        <end position="221"/>
    </location>
</feature>
<dbReference type="STRING" id="13333.U5CXG0"/>
<accession>U5CXG0</accession>
<feature type="region of interest" description="Disordered" evidence="1">
    <location>
        <begin position="57"/>
        <end position="84"/>
    </location>
</feature>
<organism evidence="2 3">
    <name type="scientific">Amborella trichopoda</name>
    <dbReference type="NCBI Taxonomy" id="13333"/>
    <lineage>
        <taxon>Eukaryota</taxon>
        <taxon>Viridiplantae</taxon>
        <taxon>Streptophyta</taxon>
        <taxon>Embryophyta</taxon>
        <taxon>Tracheophyta</taxon>
        <taxon>Spermatophyta</taxon>
        <taxon>Magnoliopsida</taxon>
        <taxon>Amborellales</taxon>
        <taxon>Amborellaceae</taxon>
        <taxon>Amborella</taxon>
    </lineage>
</organism>
<sequence>MGCFFGCFRAKEDDRPRGHLISEAVSSKSRDHLVSQNPISSAFIYSSENNKVDLSLAKEGKSSPGKDPVISSGNSKGNNVAESDDDLELRNEVKFLKSCGALLETPMEIRKAYLKPNAQPHAEDAANEFHSWLPSSSCRQLHWDDQNDQFPTFHISDLSPSHSPKSTSDEQKLSERKLRGSPRGSGVQSILDTVMPSREFSTINSKSDSLTNPSTSPIIPSVGAMQTKNRSVRFACDEVSPVLSDKGSISSENSPSKNNEVWTKNSYFEDHKQSQPQIANYSPYPTPLKLSDEMQTPGTVFPNSHNNLLISKNVRIRSQYVYPVLNPVENLTQWMTLKADPKYLVSQPEKERSNSEKMKIQSQGNKSGSVDKQYVTEVERHDSIEKISAEKLASNEEFSIQNGMRCAEARSSVESSLSDWLKPSQNNGLTVGNGKPNSVKSSDSDRPILGTVAAFWNDCDEVPTSVSPKSWDGNGIPNSTNKYKEDQKVSWHATPFEERLEKALSNENLYPQRKLMNFEEGEEYDTAAS</sequence>
<reference evidence="3" key="1">
    <citation type="journal article" date="2013" name="Science">
        <title>The Amborella genome and the evolution of flowering plants.</title>
        <authorList>
            <consortium name="Amborella Genome Project"/>
        </authorList>
    </citation>
    <scope>NUCLEOTIDE SEQUENCE [LARGE SCALE GENOMIC DNA]</scope>
</reference>
<dbReference type="EMBL" id="KI392518">
    <property type="protein sequence ID" value="ERN14844.1"/>
    <property type="molecule type" value="Genomic_DNA"/>
</dbReference>
<dbReference type="Gramene" id="ERN14844">
    <property type="protein sequence ID" value="ERN14844"/>
    <property type="gene ID" value="AMTR_s00032p00131610"/>
</dbReference>
<evidence type="ECO:0000256" key="1">
    <source>
        <dbReference type="SAM" id="MobiDB-lite"/>
    </source>
</evidence>
<feature type="region of interest" description="Disordered" evidence="1">
    <location>
        <begin position="464"/>
        <end position="488"/>
    </location>
</feature>
<proteinExistence type="predicted"/>
<dbReference type="OMA" id="MACFLDC"/>
<feature type="compositionally biased region" description="Basic and acidic residues" evidence="1">
    <location>
        <begin position="348"/>
        <end position="359"/>
    </location>
</feature>
<dbReference type="OrthoDB" id="1932581at2759"/>
<gene>
    <name evidence="2" type="ORF">AMTR_s00032p00131610</name>
</gene>
<feature type="region of interest" description="Disordered" evidence="1">
    <location>
        <begin position="152"/>
        <end position="189"/>
    </location>
</feature>
<feature type="compositionally biased region" description="Polar residues" evidence="1">
    <location>
        <begin position="71"/>
        <end position="81"/>
    </location>
</feature>
<feature type="compositionally biased region" description="Polar residues" evidence="1">
    <location>
        <begin position="360"/>
        <end position="370"/>
    </location>
</feature>
<dbReference type="PANTHER" id="PTHR33318:SF7">
    <property type="entry name" value="PROTEIN JASON"/>
    <property type="match status" value="1"/>
</dbReference>
<dbReference type="Proteomes" id="UP000017836">
    <property type="component" value="Unassembled WGS sequence"/>
</dbReference>
<dbReference type="HOGENOM" id="CLU_034423_0_0_1"/>
<evidence type="ECO:0000313" key="2">
    <source>
        <dbReference type="EMBL" id="ERN14844.1"/>
    </source>
</evidence>
<dbReference type="PANTHER" id="PTHR33318">
    <property type="entry name" value="ASPARTYL/GLUTAMYL-TRNA(ASN/GLN) AMIDOTRANSFERASE SUBUNIT"/>
    <property type="match status" value="1"/>
</dbReference>
<keyword evidence="3" id="KW-1185">Reference proteome</keyword>
<protein>
    <recommendedName>
        <fullName evidence="4">Protein JASON</fullName>
    </recommendedName>
</protein>
<dbReference type="GO" id="GO:0007142">
    <property type="term" value="P:male meiosis II"/>
    <property type="evidence" value="ECO:0007669"/>
    <property type="project" value="InterPro"/>
</dbReference>
<feature type="compositionally biased region" description="Polar residues" evidence="1">
    <location>
        <begin position="420"/>
        <end position="441"/>
    </location>
</feature>
<dbReference type="eggNOG" id="ENOG502QUII">
    <property type="taxonomic scope" value="Eukaryota"/>
</dbReference>
<feature type="region of interest" description="Disordered" evidence="1">
    <location>
        <begin position="345"/>
        <end position="372"/>
    </location>
</feature>
<feature type="compositionally biased region" description="Basic and acidic residues" evidence="1">
    <location>
        <begin position="167"/>
        <end position="178"/>
    </location>
</feature>